<dbReference type="EMBL" id="RBAH01000022">
    <property type="protein sequence ID" value="RKN75795.1"/>
    <property type="molecule type" value="Genomic_DNA"/>
</dbReference>
<feature type="transmembrane region" description="Helical" evidence="1">
    <location>
        <begin position="221"/>
        <end position="240"/>
    </location>
</feature>
<proteinExistence type="predicted"/>
<evidence type="ECO:0000313" key="3">
    <source>
        <dbReference type="Proteomes" id="UP000282311"/>
    </source>
</evidence>
<feature type="transmembrane region" description="Helical" evidence="1">
    <location>
        <begin position="135"/>
        <end position="156"/>
    </location>
</feature>
<dbReference type="OrthoDB" id="2620511at2"/>
<keyword evidence="1" id="KW-0472">Membrane</keyword>
<protein>
    <submittedName>
        <fullName evidence="2">Uncharacterized protein</fullName>
    </submittedName>
</protein>
<comment type="caution">
    <text evidence="2">The sequence shown here is derived from an EMBL/GenBank/DDBJ whole genome shotgun (WGS) entry which is preliminary data.</text>
</comment>
<accession>A0A3B0BR66</accession>
<feature type="transmembrane region" description="Helical" evidence="1">
    <location>
        <begin position="163"/>
        <end position="183"/>
    </location>
</feature>
<evidence type="ECO:0000256" key="1">
    <source>
        <dbReference type="SAM" id="Phobius"/>
    </source>
</evidence>
<feature type="transmembrane region" description="Helical" evidence="1">
    <location>
        <begin position="53"/>
        <end position="72"/>
    </location>
</feature>
<dbReference type="RefSeq" id="WP_120750025.1">
    <property type="nucleotide sequence ID" value="NZ_RBAH01000022.1"/>
</dbReference>
<feature type="transmembrane region" description="Helical" evidence="1">
    <location>
        <begin position="252"/>
        <end position="272"/>
    </location>
</feature>
<feature type="transmembrane region" description="Helical" evidence="1">
    <location>
        <begin position="21"/>
        <end position="41"/>
    </location>
</feature>
<organism evidence="2 3">
    <name type="scientific">Paenibacillus ginsengarvi</name>
    <dbReference type="NCBI Taxonomy" id="400777"/>
    <lineage>
        <taxon>Bacteria</taxon>
        <taxon>Bacillati</taxon>
        <taxon>Bacillota</taxon>
        <taxon>Bacilli</taxon>
        <taxon>Bacillales</taxon>
        <taxon>Paenibacillaceae</taxon>
        <taxon>Paenibacillus</taxon>
    </lineage>
</organism>
<evidence type="ECO:0000313" key="2">
    <source>
        <dbReference type="EMBL" id="RKN75795.1"/>
    </source>
</evidence>
<sequence>MSEYWTYVKVEWKLTLRSPSVIFLLVGLFLSVLVAFIDNPYGADIGRFTSEAAYRYMWGLSLLAQFWAVSAARRETASKVYLLQAALPYSSGALVGAKLTVLLVLFGSLALVPAVFYTGASWISGLALQASAPGIAMLASMTVPTAFTVLLGYWMGAWNHRRLVYVYSFGAVLLLLLFAKAALQGVFPLSWTHLLDYGLFDFIKTGFYSGLWGFTGDATYWLHRLAYASLVVLFFAAIVYREQRRRKERRRIAIYFPLFAGAALTIVLSLIANTAVWNERSAAYASSIDFYRGLVRENAPGIQEEAVRRYMAGEAANPVWKPLADEHKRMLELNRRYSSLKPVSYDMKVTTAEKHQMDVSTTLRLSHEGREQLDRFPLMLRHSFRITDMTVNGVKAAFDWEPGHDVVWVVPERPVLPGTKADVAMRYSGAVNEWRWFDSSGAKGIDDILNMHWMRPAFVDDHNLLLPGEYGWYPYPGTVRVAELKQIHTEGAPMKVRSETVLPAEPLRLPAEFRVEVETSAAANLIASGSRSTVQSAGGRQRVMFEAQGARVFSLFGGDIAEWTAAGAGKELTMITSGQTSPETGKRLAGLMLRHYTELSALAKRLSPDVTFPDRVRFIRLDELERDDEGVTAGSQSLTGVSLNERPREPIDKNGLVYLPAEITPASMTRDRLARFDEYLLAKTVLPEGPLSDSIAALFRYMTAAVTKWIETDGHPSEGRLFAPDAYRYNGRPHPVYMKMNDVLAQADTEQFRKTMVAIYEFARDYKGNEERTDADFIAFLNGLPGTR</sequence>
<keyword evidence="3" id="KW-1185">Reference proteome</keyword>
<feature type="transmembrane region" description="Helical" evidence="1">
    <location>
        <begin position="93"/>
        <end position="115"/>
    </location>
</feature>
<gene>
    <name evidence="2" type="ORF">D7M11_25145</name>
</gene>
<name>A0A3B0BR66_9BACL</name>
<dbReference type="AlphaFoldDB" id="A0A3B0BR66"/>
<reference evidence="2 3" key="1">
    <citation type="journal article" date="2007" name="Int. J. Syst. Evol. Microbiol.">
        <title>Paenibacillus ginsengarvi sp. nov., isolated from soil from ginseng cultivation.</title>
        <authorList>
            <person name="Yoon M.H."/>
            <person name="Ten L.N."/>
            <person name="Im W.T."/>
        </authorList>
    </citation>
    <scope>NUCLEOTIDE SEQUENCE [LARGE SCALE GENOMIC DNA]</scope>
    <source>
        <strain evidence="2 3">KCTC 13059</strain>
    </source>
</reference>
<dbReference type="Proteomes" id="UP000282311">
    <property type="component" value="Unassembled WGS sequence"/>
</dbReference>
<keyword evidence="1" id="KW-0812">Transmembrane</keyword>
<keyword evidence="1" id="KW-1133">Transmembrane helix</keyword>